<comment type="subcellular location">
    <subcellularLocation>
        <location evidence="1">Membrane</location>
        <topology evidence="1">Single-pass membrane protein</topology>
    </subcellularLocation>
</comment>
<dbReference type="InterPro" id="IPR008166">
    <property type="entry name" value="Glyco_transf_92"/>
</dbReference>
<dbReference type="Pfam" id="PF01697">
    <property type="entry name" value="Glyco_transf_92"/>
    <property type="match status" value="1"/>
</dbReference>
<comment type="caution">
    <text evidence="9">The sequence shown here is derived from an EMBL/GenBank/DDBJ whole genome shotgun (WGS) entry which is preliminary data.</text>
</comment>
<dbReference type="AlphaFoldDB" id="A0AA39LI11"/>
<keyword evidence="6 8" id="KW-1133">Transmembrane helix</keyword>
<comment type="similarity">
    <text evidence="2 8">Belongs to the glycosyltransferase 92 family.</text>
</comment>
<proteinExistence type="inferred from homology"/>
<evidence type="ECO:0000256" key="1">
    <source>
        <dbReference type="ARBA" id="ARBA00004167"/>
    </source>
</evidence>
<dbReference type="PANTHER" id="PTHR21645">
    <property type="entry name" value="GLYCOSYLTRANSFERASE FAMILY 92 PROTEIN"/>
    <property type="match status" value="1"/>
</dbReference>
<keyword evidence="5 8" id="KW-0812">Transmembrane</keyword>
<evidence type="ECO:0000313" key="10">
    <source>
        <dbReference type="Proteomes" id="UP001175271"/>
    </source>
</evidence>
<keyword evidence="4 8" id="KW-0808">Transferase</keyword>
<gene>
    <name evidence="9" type="ORF">QR680_002317</name>
</gene>
<keyword evidence="7 8" id="KW-0472">Membrane</keyword>
<dbReference type="PANTHER" id="PTHR21645:SF2">
    <property type="entry name" value="GLYCOSYLTRANSFERASE FAMILY 92 PROTEIN F59C6.8"/>
    <property type="match status" value="1"/>
</dbReference>
<evidence type="ECO:0000313" key="9">
    <source>
        <dbReference type="EMBL" id="KAK0397880.1"/>
    </source>
</evidence>
<evidence type="ECO:0000256" key="6">
    <source>
        <dbReference type="ARBA" id="ARBA00022989"/>
    </source>
</evidence>
<keyword evidence="3 8" id="KW-0328">Glycosyltransferase</keyword>
<evidence type="ECO:0000256" key="2">
    <source>
        <dbReference type="ARBA" id="ARBA00007647"/>
    </source>
</evidence>
<dbReference type="EMBL" id="JAUCMV010000005">
    <property type="protein sequence ID" value="KAK0397880.1"/>
    <property type="molecule type" value="Genomic_DNA"/>
</dbReference>
<feature type="transmembrane region" description="Helical" evidence="8">
    <location>
        <begin position="25"/>
        <end position="48"/>
    </location>
</feature>
<name>A0AA39LI11_9BILA</name>
<keyword evidence="10" id="KW-1185">Reference proteome</keyword>
<accession>A0AA39LI11</accession>
<protein>
    <recommendedName>
        <fullName evidence="8">Glycosyltransferase family 92 protein</fullName>
        <ecNumber evidence="8">2.4.1.-</ecNumber>
    </recommendedName>
</protein>
<evidence type="ECO:0000256" key="8">
    <source>
        <dbReference type="RuleBase" id="RU366017"/>
    </source>
</evidence>
<evidence type="ECO:0000256" key="5">
    <source>
        <dbReference type="ARBA" id="ARBA00022692"/>
    </source>
</evidence>
<evidence type="ECO:0000256" key="7">
    <source>
        <dbReference type="ARBA" id="ARBA00023136"/>
    </source>
</evidence>
<organism evidence="9 10">
    <name type="scientific">Steinernema hermaphroditum</name>
    <dbReference type="NCBI Taxonomy" id="289476"/>
    <lineage>
        <taxon>Eukaryota</taxon>
        <taxon>Metazoa</taxon>
        <taxon>Ecdysozoa</taxon>
        <taxon>Nematoda</taxon>
        <taxon>Chromadorea</taxon>
        <taxon>Rhabditida</taxon>
        <taxon>Tylenchina</taxon>
        <taxon>Panagrolaimomorpha</taxon>
        <taxon>Strongyloidoidea</taxon>
        <taxon>Steinernematidae</taxon>
        <taxon>Steinernema</taxon>
    </lineage>
</organism>
<reference evidence="9" key="1">
    <citation type="submission" date="2023-06" db="EMBL/GenBank/DDBJ databases">
        <title>Genomic analysis of the entomopathogenic nematode Steinernema hermaphroditum.</title>
        <authorList>
            <person name="Schwarz E.M."/>
            <person name="Heppert J.K."/>
            <person name="Baniya A."/>
            <person name="Schwartz H.T."/>
            <person name="Tan C.-H."/>
            <person name="Antoshechkin I."/>
            <person name="Sternberg P.W."/>
            <person name="Goodrich-Blair H."/>
            <person name="Dillman A.R."/>
        </authorList>
    </citation>
    <scope>NUCLEOTIDE SEQUENCE</scope>
    <source>
        <strain evidence="9">PS9179</strain>
        <tissue evidence="9">Whole animal</tissue>
    </source>
</reference>
<dbReference type="InterPro" id="IPR052012">
    <property type="entry name" value="GTase_92"/>
</dbReference>
<dbReference type="GO" id="GO:0016757">
    <property type="term" value="F:glycosyltransferase activity"/>
    <property type="evidence" value="ECO:0007669"/>
    <property type="project" value="UniProtKB-UniRule"/>
</dbReference>
<dbReference type="EC" id="2.4.1.-" evidence="8"/>
<dbReference type="GO" id="GO:0016020">
    <property type="term" value="C:membrane"/>
    <property type="evidence" value="ECO:0007669"/>
    <property type="project" value="UniProtKB-SubCell"/>
</dbReference>
<dbReference type="Proteomes" id="UP001175271">
    <property type="component" value="Unassembled WGS sequence"/>
</dbReference>
<evidence type="ECO:0000256" key="4">
    <source>
        <dbReference type="ARBA" id="ARBA00022679"/>
    </source>
</evidence>
<sequence length="551" mass="63052">MIFIDSARNSVISSTRRSLSKVQSIHFLLFTSSFTLFYISVFHFNAAFNSGSNFFSRTPQTDANFSAFLHSTAIHNLSTSKLRNDHLFITTPIYYEDPKSFHRPTIAVVAAADKAFSPRSLLCTAYRNGHKRVTLGSIQKITFTPYCKWATYLVLCPVQSKIETFGISTTHSEEPLTLNFIRADSLRRSVVVCMSRMFLYENWQILLTTLEIYRYYGVDLLVAYIDSIVAGAYELLQVYAKEGLVMIEPSVKIYHNEDMAFNPNDESEWGNQMIVYNHCLYRFRESAEFVVFADWDDVLVPRGSDGGMVDSLRTLFDANSRAGAFQLHRMSTTVFAAADPKHFDLTTTLTTMHVSEFFGPGKVVAIPSRIKGAWVHKPSVYEYGYQLAYARTHQSWFYHLRILSTYKEKPPKDAKIRPNELNSSEIVKSFNEFYKSKNIDQIFTKLPTSQTYLIEMEKCYKEIAHIFNLNSHGHCPNQAFCPVPQLPIDCINVSHEFAERRMANTMLVSYRTKSEFLFSRTAHEKIVALSRGISNWTGLGFTMTLRVLVAV</sequence>
<evidence type="ECO:0000256" key="3">
    <source>
        <dbReference type="ARBA" id="ARBA00022676"/>
    </source>
</evidence>